<accession>A0A2T0YH34</accession>
<feature type="compositionally biased region" description="Low complexity" evidence="1">
    <location>
        <begin position="63"/>
        <end position="76"/>
    </location>
</feature>
<protein>
    <submittedName>
        <fullName evidence="2">Uncharacterized protein</fullName>
    </submittedName>
</protein>
<keyword evidence="3" id="KW-1185">Reference proteome</keyword>
<comment type="caution">
    <text evidence="2">The sequence shown here is derived from an EMBL/GenBank/DDBJ whole genome shotgun (WGS) entry which is preliminary data.</text>
</comment>
<name>A0A2T0YH34_9MICC</name>
<sequence length="136" mass="15432">MLASYREEHRQICAISRIVCQVTTEVLQGVRPAAQLQRWLDLEVQQKVAERASLLEETRRSGARGSARTGPRSRPGTPETIPRPQPLTFGHLRAERVARGAWEVSVVFGDGRRVRACALRLEAHRRRWRVVAMELG</sequence>
<organism evidence="2 3">
    <name type="scientific">Nesterenkonia sandarakina</name>
    <dbReference type="NCBI Taxonomy" id="272918"/>
    <lineage>
        <taxon>Bacteria</taxon>
        <taxon>Bacillati</taxon>
        <taxon>Actinomycetota</taxon>
        <taxon>Actinomycetes</taxon>
        <taxon>Micrococcales</taxon>
        <taxon>Micrococcaceae</taxon>
        <taxon>Nesterenkonia</taxon>
    </lineage>
</organism>
<dbReference type="AlphaFoldDB" id="A0A2T0YH34"/>
<evidence type="ECO:0000313" key="2">
    <source>
        <dbReference type="EMBL" id="PRZ14186.1"/>
    </source>
</evidence>
<dbReference type="Pfam" id="PF20060">
    <property type="entry name" value="DUF6459"/>
    <property type="match status" value="1"/>
</dbReference>
<dbReference type="InterPro" id="IPR045596">
    <property type="entry name" value="DUF6459"/>
</dbReference>
<feature type="region of interest" description="Disordered" evidence="1">
    <location>
        <begin position="55"/>
        <end position="86"/>
    </location>
</feature>
<evidence type="ECO:0000313" key="3">
    <source>
        <dbReference type="Proteomes" id="UP000238217"/>
    </source>
</evidence>
<proteinExistence type="predicted"/>
<dbReference type="Proteomes" id="UP000238217">
    <property type="component" value="Unassembled WGS sequence"/>
</dbReference>
<gene>
    <name evidence="2" type="ORF">BCL67_11249</name>
</gene>
<reference evidence="2 3" key="1">
    <citation type="submission" date="2018-03" db="EMBL/GenBank/DDBJ databases">
        <title>Comparative analysis of microorganisms from saline springs in Andes Mountain Range, Colombia.</title>
        <authorList>
            <person name="Rubin E."/>
        </authorList>
    </citation>
    <scope>NUCLEOTIDE SEQUENCE [LARGE SCALE GENOMIC DNA]</scope>
    <source>
        <strain evidence="2 3">CG 35</strain>
    </source>
</reference>
<dbReference type="OrthoDB" id="3731420at2"/>
<evidence type="ECO:0000256" key="1">
    <source>
        <dbReference type="SAM" id="MobiDB-lite"/>
    </source>
</evidence>
<dbReference type="EMBL" id="PVTY01000012">
    <property type="protein sequence ID" value="PRZ14186.1"/>
    <property type="molecule type" value="Genomic_DNA"/>
</dbReference>